<dbReference type="EMBL" id="CAJVQC010000167">
    <property type="protein sequence ID" value="CAG8462746.1"/>
    <property type="molecule type" value="Genomic_DNA"/>
</dbReference>
<evidence type="ECO:0000313" key="2">
    <source>
        <dbReference type="Proteomes" id="UP000789920"/>
    </source>
</evidence>
<reference evidence="1" key="1">
    <citation type="submission" date="2021-06" db="EMBL/GenBank/DDBJ databases">
        <authorList>
            <person name="Kallberg Y."/>
            <person name="Tangrot J."/>
            <person name="Rosling A."/>
        </authorList>
    </citation>
    <scope>NUCLEOTIDE SEQUENCE</scope>
    <source>
        <strain evidence="1">MA461A</strain>
    </source>
</reference>
<sequence>MTVVGKDAVHEVWKKDHDFDFHESPEALASFTSKIQQSIVEGIDSFVGECVEPKLVKDLNELLLNIYLRECANNEDILDIFKTLSSSILKKFYAPKLLSFIHPWLHDQVATFSLRFISKHRRLIINRIKPIVEKRLLYKRKLGDSWNAPVDALQLFLDDPEITPDSDPNHVNYNMIVDTIGIFMFASMTTSSNASAYALVEINKQCNGKLTHKDVGNMVKLDSFIKESLRINSNVLSVPRPCISETYNFLANGFQIPHGHQVFLDISGITFNEEFQGQNPQEFNAYRHNSPVAKADRNYLIFGFGKTACPAELENAKHKQHFGFFIGTLISGNAGIVFENKV</sequence>
<protein>
    <submittedName>
        <fullName evidence="1">8505_t:CDS:1</fullName>
    </submittedName>
</protein>
<proteinExistence type="predicted"/>
<gene>
    <name evidence="1" type="ORF">RPERSI_LOCUS226</name>
</gene>
<keyword evidence="2" id="KW-1185">Reference proteome</keyword>
<dbReference type="Proteomes" id="UP000789920">
    <property type="component" value="Unassembled WGS sequence"/>
</dbReference>
<organism evidence="1 2">
    <name type="scientific">Racocetra persica</name>
    <dbReference type="NCBI Taxonomy" id="160502"/>
    <lineage>
        <taxon>Eukaryota</taxon>
        <taxon>Fungi</taxon>
        <taxon>Fungi incertae sedis</taxon>
        <taxon>Mucoromycota</taxon>
        <taxon>Glomeromycotina</taxon>
        <taxon>Glomeromycetes</taxon>
        <taxon>Diversisporales</taxon>
        <taxon>Gigasporaceae</taxon>
        <taxon>Racocetra</taxon>
    </lineage>
</organism>
<accession>A0ACA9KCB0</accession>
<comment type="caution">
    <text evidence="1">The sequence shown here is derived from an EMBL/GenBank/DDBJ whole genome shotgun (WGS) entry which is preliminary data.</text>
</comment>
<name>A0ACA9KCB0_9GLOM</name>
<evidence type="ECO:0000313" key="1">
    <source>
        <dbReference type="EMBL" id="CAG8462746.1"/>
    </source>
</evidence>